<gene>
    <name evidence="7 11" type="primary">thrB</name>
    <name evidence="11" type="ORF">LFYK43_03130</name>
</gene>
<name>A0A401IQT0_9LACO</name>
<dbReference type="Pfam" id="PF08544">
    <property type="entry name" value="GHMP_kinases_C"/>
    <property type="match status" value="1"/>
</dbReference>
<accession>A0A401IQT0</accession>
<evidence type="ECO:0000256" key="3">
    <source>
        <dbReference type="ARBA" id="ARBA00022697"/>
    </source>
</evidence>
<evidence type="ECO:0000256" key="6">
    <source>
        <dbReference type="ARBA" id="ARBA00022840"/>
    </source>
</evidence>
<dbReference type="OrthoDB" id="9769912at2"/>
<dbReference type="RefSeq" id="WP_124974731.1">
    <property type="nucleotide sequence ID" value="NZ_BFFP01000003.1"/>
</dbReference>
<dbReference type="SUPFAM" id="SSF54211">
    <property type="entry name" value="Ribosomal protein S5 domain 2-like"/>
    <property type="match status" value="1"/>
</dbReference>
<dbReference type="PANTHER" id="PTHR20861">
    <property type="entry name" value="HOMOSERINE/4-DIPHOSPHOCYTIDYL-2-C-METHYL-D-ERYTHRITOL KINASE"/>
    <property type="match status" value="1"/>
</dbReference>
<keyword evidence="3 7" id="KW-0791">Threonine biosynthesis</keyword>
<keyword evidence="6 7" id="KW-0067">ATP-binding</keyword>
<comment type="similarity">
    <text evidence="7">Belongs to the GHMP kinase family. Homoserine kinase subfamily.</text>
</comment>
<organism evidence="11 12">
    <name type="scientific">Ligilactobacillus salitolerans</name>
    <dbReference type="NCBI Taxonomy" id="1808352"/>
    <lineage>
        <taxon>Bacteria</taxon>
        <taxon>Bacillati</taxon>
        <taxon>Bacillota</taxon>
        <taxon>Bacilli</taxon>
        <taxon>Lactobacillales</taxon>
        <taxon>Lactobacillaceae</taxon>
        <taxon>Ligilactobacillus</taxon>
    </lineage>
</organism>
<comment type="caution">
    <text evidence="7">Lacks conserved residue(s) required for the propagation of feature annotation.</text>
</comment>
<dbReference type="SUPFAM" id="SSF55060">
    <property type="entry name" value="GHMP Kinase, C-terminal domain"/>
    <property type="match status" value="1"/>
</dbReference>
<dbReference type="GO" id="GO:0009088">
    <property type="term" value="P:threonine biosynthetic process"/>
    <property type="evidence" value="ECO:0007669"/>
    <property type="project" value="UniProtKB-UniRule"/>
</dbReference>
<dbReference type="Gene3D" id="3.30.230.10">
    <property type="match status" value="1"/>
</dbReference>
<dbReference type="HAMAP" id="MF_00384">
    <property type="entry name" value="Homoser_kinase"/>
    <property type="match status" value="1"/>
</dbReference>
<evidence type="ECO:0000256" key="8">
    <source>
        <dbReference type="NCBIfam" id="TIGR00191"/>
    </source>
</evidence>
<dbReference type="UniPathway" id="UPA00050">
    <property type="reaction ID" value="UER00064"/>
</dbReference>
<keyword evidence="2 7" id="KW-0808">Transferase</keyword>
<comment type="caution">
    <text evidence="11">The sequence shown here is derived from an EMBL/GenBank/DDBJ whole genome shotgun (WGS) entry which is preliminary data.</text>
</comment>
<comment type="pathway">
    <text evidence="7">Amino-acid biosynthesis; L-threonine biosynthesis; L-threonine from L-aspartate: step 4/5.</text>
</comment>
<evidence type="ECO:0000256" key="1">
    <source>
        <dbReference type="ARBA" id="ARBA00022605"/>
    </source>
</evidence>
<comment type="function">
    <text evidence="7">Catalyzes the ATP-dependent phosphorylation of L-homoserine to L-homoserine phosphate.</text>
</comment>
<dbReference type="Gene3D" id="3.30.70.890">
    <property type="entry name" value="GHMP kinase, C-terminal domain"/>
    <property type="match status" value="1"/>
</dbReference>
<dbReference type="InterPro" id="IPR020568">
    <property type="entry name" value="Ribosomal_Su5_D2-typ_SF"/>
</dbReference>
<dbReference type="InterPro" id="IPR014721">
    <property type="entry name" value="Ribsml_uS5_D2-typ_fold_subgr"/>
</dbReference>
<dbReference type="PRINTS" id="PR00958">
    <property type="entry name" value="HOMSERKINASE"/>
</dbReference>
<feature type="domain" description="GHMP kinase N-terminal" evidence="9">
    <location>
        <begin position="53"/>
        <end position="135"/>
    </location>
</feature>
<dbReference type="InterPro" id="IPR013750">
    <property type="entry name" value="GHMP_kinase_C_dom"/>
</dbReference>
<protein>
    <recommendedName>
        <fullName evidence="7 8">Homoserine kinase</fullName>
        <shortName evidence="7">HK</shortName>
        <shortName evidence="7">HSK</shortName>
        <ecNumber evidence="7 8">2.7.1.39</ecNumber>
    </recommendedName>
</protein>
<evidence type="ECO:0000256" key="2">
    <source>
        <dbReference type="ARBA" id="ARBA00022679"/>
    </source>
</evidence>
<evidence type="ECO:0000256" key="4">
    <source>
        <dbReference type="ARBA" id="ARBA00022741"/>
    </source>
</evidence>
<dbReference type="GO" id="GO:0005737">
    <property type="term" value="C:cytoplasm"/>
    <property type="evidence" value="ECO:0007669"/>
    <property type="project" value="UniProtKB-SubCell"/>
</dbReference>
<dbReference type="InterPro" id="IPR006204">
    <property type="entry name" value="GHMP_kinase_N_dom"/>
</dbReference>
<dbReference type="GO" id="GO:0004413">
    <property type="term" value="F:homoserine kinase activity"/>
    <property type="evidence" value="ECO:0007669"/>
    <property type="project" value="UniProtKB-UniRule"/>
</dbReference>
<dbReference type="AlphaFoldDB" id="A0A401IQT0"/>
<comment type="subcellular location">
    <subcellularLocation>
        <location evidence="7">Cytoplasm</location>
    </subcellularLocation>
</comment>
<keyword evidence="12" id="KW-1185">Reference proteome</keyword>
<evidence type="ECO:0000313" key="11">
    <source>
        <dbReference type="EMBL" id="GBG93854.1"/>
    </source>
</evidence>
<evidence type="ECO:0000256" key="7">
    <source>
        <dbReference type="HAMAP-Rule" id="MF_00384"/>
    </source>
</evidence>
<dbReference type="Pfam" id="PF00288">
    <property type="entry name" value="GHMP_kinases_N"/>
    <property type="match status" value="1"/>
</dbReference>
<keyword evidence="5 7" id="KW-0418">Kinase</keyword>
<dbReference type="InterPro" id="IPR036554">
    <property type="entry name" value="GHMP_kinase_C_sf"/>
</dbReference>
<evidence type="ECO:0000256" key="5">
    <source>
        <dbReference type="ARBA" id="ARBA00022777"/>
    </source>
</evidence>
<dbReference type="EC" id="2.7.1.39" evidence="7 8"/>
<sequence>MIKVKVPATSANLGVGFDCMGLAVSLYSEFYFEENPAGLEINGCPSEYQNEHNLVYQAFVKGCKYLDEPVPSIKLTIASQVPVARGLGSSAVCITAGLKAAGVWFNNALSKEEILKLAIEMEGHPDNVTPSIYGGLCVTFLDDEAGEPVLAQYEVSESLKFAALIPDYPISTKEARAVLPTTMNYATAIHQVSRCTIMARALETGDDRLLHQTCHDLIHEPYRAKLIPEYGQAKKMTEAFHGTMYISGSGSTLMAIMPDQEAADFFVAEAQAAFPQWKINEVAIDHDGLQSEVIERGEVLYR</sequence>
<reference evidence="11 12" key="1">
    <citation type="journal article" date="2019" name="Int. J. Syst. Evol. Microbiol.">
        <title>Lactobacillus salitolerans sp. nov., a novel lactic acid bacterium isolated from spent mushroom substrates.</title>
        <authorList>
            <person name="Tohno M."/>
            <person name="Tanizawa Y."/>
            <person name="Kojima Y."/>
            <person name="Sakamoto M."/>
            <person name="Nakamura Y."/>
            <person name="Ohkuma M."/>
            <person name="Kobayashi H."/>
        </authorList>
    </citation>
    <scope>NUCLEOTIDE SEQUENCE [LARGE SCALE GENOMIC DNA]</scope>
    <source>
        <strain evidence="11 12">YK43</strain>
    </source>
</reference>
<keyword evidence="1 7" id="KW-0028">Amino-acid biosynthesis</keyword>
<evidence type="ECO:0000259" key="9">
    <source>
        <dbReference type="Pfam" id="PF00288"/>
    </source>
</evidence>
<comment type="catalytic activity">
    <reaction evidence="7">
        <text>L-homoserine + ATP = O-phospho-L-homoserine + ADP + H(+)</text>
        <dbReference type="Rhea" id="RHEA:13985"/>
        <dbReference type="ChEBI" id="CHEBI:15378"/>
        <dbReference type="ChEBI" id="CHEBI:30616"/>
        <dbReference type="ChEBI" id="CHEBI:57476"/>
        <dbReference type="ChEBI" id="CHEBI:57590"/>
        <dbReference type="ChEBI" id="CHEBI:456216"/>
        <dbReference type="EC" id="2.7.1.39"/>
    </reaction>
</comment>
<dbReference type="Proteomes" id="UP000286848">
    <property type="component" value="Unassembled WGS sequence"/>
</dbReference>
<keyword evidence="4 7" id="KW-0547">Nucleotide-binding</keyword>
<feature type="domain" description="GHMP kinase C-terminal" evidence="10">
    <location>
        <begin position="198"/>
        <end position="275"/>
    </location>
</feature>
<dbReference type="EMBL" id="BFFP01000003">
    <property type="protein sequence ID" value="GBG93854.1"/>
    <property type="molecule type" value="Genomic_DNA"/>
</dbReference>
<dbReference type="NCBIfam" id="TIGR00191">
    <property type="entry name" value="thrB"/>
    <property type="match status" value="1"/>
</dbReference>
<proteinExistence type="inferred from homology"/>
<dbReference type="PIRSF" id="PIRSF000676">
    <property type="entry name" value="Homoser_kin"/>
    <property type="match status" value="1"/>
</dbReference>
<dbReference type="PANTHER" id="PTHR20861:SF1">
    <property type="entry name" value="HOMOSERINE KINASE"/>
    <property type="match status" value="1"/>
</dbReference>
<dbReference type="InterPro" id="IPR000870">
    <property type="entry name" value="Homoserine_kinase"/>
</dbReference>
<keyword evidence="7" id="KW-0963">Cytoplasm</keyword>
<evidence type="ECO:0000313" key="12">
    <source>
        <dbReference type="Proteomes" id="UP000286848"/>
    </source>
</evidence>
<evidence type="ECO:0000259" key="10">
    <source>
        <dbReference type="Pfam" id="PF08544"/>
    </source>
</evidence>
<dbReference type="GO" id="GO:0005524">
    <property type="term" value="F:ATP binding"/>
    <property type="evidence" value="ECO:0007669"/>
    <property type="project" value="UniProtKB-UniRule"/>
</dbReference>